<dbReference type="CDD" id="cd16936">
    <property type="entry name" value="HATPase_RsbW-like"/>
    <property type="match status" value="1"/>
</dbReference>
<feature type="domain" description="Histidine kinase/HSP90-like ATPase" evidence="3">
    <location>
        <begin position="9"/>
        <end position="106"/>
    </location>
</feature>
<dbReference type="EMBL" id="JBHMBS010000013">
    <property type="protein sequence ID" value="MFB9679028.1"/>
    <property type="molecule type" value="Genomic_DNA"/>
</dbReference>
<reference evidence="4 5" key="1">
    <citation type="submission" date="2024-09" db="EMBL/GenBank/DDBJ databases">
        <authorList>
            <person name="Sun Q."/>
            <person name="Mori K."/>
        </authorList>
    </citation>
    <scope>NUCLEOTIDE SEQUENCE [LARGE SCALE GENOMIC DNA]</scope>
    <source>
        <strain evidence="4 5">JCM 3028</strain>
    </source>
</reference>
<evidence type="ECO:0000259" key="3">
    <source>
        <dbReference type="Pfam" id="PF13581"/>
    </source>
</evidence>
<dbReference type="GO" id="GO:0005524">
    <property type="term" value="F:ATP binding"/>
    <property type="evidence" value="ECO:0007669"/>
    <property type="project" value="UniProtKB-KW"/>
</dbReference>
<dbReference type="Proteomes" id="UP001589610">
    <property type="component" value="Unassembled WGS sequence"/>
</dbReference>
<keyword evidence="1" id="KW-0808">Transferase</keyword>
<dbReference type="InterPro" id="IPR036890">
    <property type="entry name" value="HATPase_C_sf"/>
</dbReference>
<dbReference type="InterPro" id="IPR050267">
    <property type="entry name" value="Anti-sigma-factor_SerPK"/>
</dbReference>
<keyword evidence="1" id="KW-0418">Kinase</keyword>
<gene>
    <name evidence="4" type="ORF">ACFFRH_26415</name>
</gene>
<dbReference type="SUPFAM" id="SSF55874">
    <property type="entry name" value="ATPase domain of HSP90 chaperone/DNA topoisomerase II/histidine kinase"/>
    <property type="match status" value="1"/>
</dbReference>
<dbReference type="Gene3D" id="3.30.565.10">
    <property type="entry name" value="Histidine kinase-like ATPase, C-terminal domain"/>
    <property type="match status" value="1"/>
</dbReference>
<proteinExistence type="predicted"/>
<keyword evidence="4" id="KW-0547">Nucleotide-binding</keyword>
<dbReference type="InterPro" id="IPR003594">
    <property type="entry name" value="HATPase_dom"/>
</dbReference>
<comment type="caution">
    <text evidence="4">The sequence shown here is derived from an EMBL/GenBank/DDBJ whole genome shotgun (WGS) entry which is preliminary data.</text>
</comment>
<feature type="region of interest" description="Disordered" evidence="2">
    <location>
        <begin position="137"/>
        <end position="184"/>
    </location>
</feature>
<keyword evidence="5" id="KW-1185">Reference proteome</keyword>
<name>A0ABV5TIT4_9ACTN</name>
<dbReference type="Pfam" id="PF13581">
    <property type="entry name" value="HATPase_c_2"/>
    <property type="match status" value="1"/>
</dbReference>
<sequence>MFAGRGDQAAPARRFVRQAFLDTERADDAEWVAAELVSNALRHTCSGDPGGHFVVEVRRAGHQARIVVYDLGGYGAPRLVPPAEGELDETGHGLPGVSALAVKVGVSGDSISGHAVWAQIDLNGQEGMDRADYLGQCGRTTEQDDSGRQVPPVPDRGHESPGDLGLLGRGGEFLDPPAPLREAS</sequence>
<protein>
    <submittedName>
        <fullName evidence="4">ATP-binding protein</fullName>
    </submittedName>
</protein>
<organism evidence="4 5">
    <name type="scientific">Streptosporangium vulgare</name>
    <dbReference type="NCBI Taxonomy" id="46190"/>
    <lineage>
        <taxon>Bacteria</taxon>
        <taxon>Bacillati</taxon>
        <taxon>Actinomycetota</taxon>
        <taxon>Actinomycetes</taxon>
        <taxon>Streptosporangiales</taxon>
        <taxon>Streptosporangiaceae</taxon>
        <taxon>Streptosporangium</taxon>
    </lineage>
</organism>
<keyword evidence="1" id="KW-0723">Serine/threonine-protein kinase</keyword>
<evidence type="ECO:0000313" key="4">
    <source>
        <dbReference type="EMBL" id="MFB9679028.1"/>
    </source>
</evidence>
<dbReference type="RefSeq" id="WP_386160378.1">
    <property type="nucleotide sequence ID" value="NZ_JBHMBS010000013.1"/>
</dbReference>
<dbReference type="PANTHER" id="PTHR35526:SF3">
    <property type="entry name" value="ANTI-SIGMA-F FACTOR RSBW"/>
    <property type="match status" value="1"/>
</dbReference>
<dbReference type="PANTHER" id="PTHR35526">
    <property type="entry name" value="ANTI-SIGMA-F FACTOR RSBW-RELATED"/>
    <property type="match status" value="1"/>
</dbReference>
<accession>A0ABV5TIT4</accession>
<keyword evidence="4" id="KW-0067">ATP-binding</keyword>
<evidence type="ECO:0000313" key="5">
    <source>
        <dbReference type="Proteomes" id="UP001589610"/>
    </source>
</evidence>
<evidence type="ECO:0000256" key="2">
    <source>
        <dbReference type="SAM" id="MobiDB-lite"/>
    </source>
</evidence>
<evidence type="ECO:0000256" key="1">
    <source>
        <dbReference type="ARBA" id="ARBA00022527"/>
    </source>
</evidence>